<dbReference type="Pfam" id="PF15299">
    <property type="entry name" value="ALS2CR8"/>
    <property type="match status" value="1"/>
</dbReference>
<evidence type="ECO:0000259" key="6">
    <source>
        <dbReference type="PROSITE" id="PS50016"/>
    </source>
</evidence>
<feature type="domain" description="SWIM-type" evidence="7">
    <location>
        <begin position="592"/>
        <end position="640"/>
    </location>
</feature>
<dbReference type="InterPro" id="IPR029309">
    <property type="entry name" value="CaRF"/>
</dbReference>
<feature type="compositionally biased region" description="Polar residues" evidence="5">
    <location>
        <begin position="678"/>
        <end position="691"/>
    </location>
</feature>
<name>A0A6G1Q829_CHAAH</name>
<dbReference type="InterPro" id="IPR019787">
    <property type="entry name" value="Znf_PHD-finger"/>
</dbReference>
<dbReference type="Proteomes" id="UP000503349">
    <property type="component" value="Chromosome 14"/>
</dbReference>
<protein>
    <submittedName>
        <fullName evidence="8">Calcium-responsive transcription factor</fullName>
    </submittedName>
</protein>
<dbReference type="GO" id="GO:0003700">
    <property type="term" value="F:DNA-binding transcription factor activity"/>
    <property type="evidence" value="ECO:0007669"/>
    <property type="project" value="InterPro"/>
</dbReference>
<dbReference type="Pfam" id="PF21056">
    <property type="entry name" value="ZSWIM1-3_RNaseH-like"/>
    <property type="match status" value="1"/>
</dbReference>
<evidence type="ECO:0000313" key="8">
    <source>
        <dbReference type="EMBL" id="KAF3698781.1"/>
    </source>
</evidence>
<evidence type="ECO:0000256" key="5">
    <source>
        <dbReference type="SAM" id="MobiDB-lite"/>
    </source>
</evidence>
<dbReference type="PANTHER" id="PTHR47456">
    <property type="entry name" value="PHD-TYPE DOMAIN-CONTAINING PROTEIN"/>
    <property type="match status" value="1"/>
</dbReference>
<dbReference type="Gene3D" id="3.30.40.10">
    <property type="entry name" value="Zinc/RING finger domain, C3HC4 (zinc finger)"/>
    <property type="match status" value="1"/>
</dbReference>
<dbReference type="SUPFAM" id="SSF57903">
    <property type="entry name" value="FYVE/PHD zinc finger"/>
    <property type="match status" value="1"/>
</dbReference>
<dbReference type="InterPro" id="IPR038765">
    <property type="entry name" value="Papain-like_cys_pep_sf"/>
</dbReference>
<gene>
    <name evidence="8" type="ORF">EXN66_Car014468</name>
</gene>
<evidence type="ECO:0000256" key="3">
    <source>
        <dbReference type="ARBA" id="ARBA00022833"/>
    </source>
</evidence>
<evidence type="ECO:0000256" key="1">
    <source>
        <dbReference type="ARBA" id="ARBA00022723"/>
    </source>
</evidence>
<dbReference type="Pfam" id="PF00628">
    <property type="entry name" value="PHD"/>
    <property type="match status" value="1"/>
</dbReference>
<reference evidence="8 9" key="1">
    <citation type="submission" date="2019-02" db="EMBL/GenBank/DDBJ databases">
        <title>Opniocepnalus argus genome.</title>
        <authorList>
            <person name="Zhou C."/>
            <person name="Xiao S."/>
        </authorList>
    </citation>
    <scope>NUCLEOTIDE SEQUENCE [LARGE SCALE GENOMIC DNA]</scope>
    <source>
        <strain evidence="8">OARG1902GOOAL</strain>
        <tissue evidence="8">Muscle</tissue>
    </source>
</reference>
<proteinExistence type="predicted"/>
<dbReference type="PANTHER" id="PTHR47456:SF4">
    <property type="entry name" value="SWIM-TYPE DOMAIN-CONTAINING PROTEIN"/>
    <property type="match status" value="1"/>
</dbReference>
<dbReference type="EMBL" id="CM015725">
    <property type="protein sequence ID" value="KAF3698781.1"/>
    <property type="molecule type" value="Genomic_DNA"/>
</dbReference>
<dbReference type="InterPro" id="IPR011011">
    <property type="entry name" value="Znf_FYVE_PHD"/>
</dbReference>
<organism evidence="8 9">
    <name type="scientific">Channa argus</name>
    <name type="common">Northern snakehead</name>
    <name type="synonym">Ophicephalus argus</name>
    <dbReference type="NCBI Taxonomy" id="215402"/>
    <lineage>
        <taxon>Eukaryota</taxon>
        <taxon>Metazoa</taxon>
        <taxon>Chordata</taxon>
        <taxon>Craniata</taxon>
        <taxon>Vertebrata</taxon>
        <taxon>Euteleostomi</taxon>
        <taxon>Actinopterygii</taxon>
        <taxon>Neopterygii</taxon>
        <taxon>Teleostei</taxon>
        <taxon>Neoteleostei</taxon>
        <taxon>Acanthomorphata</taxon>
        <taxon>Anabantaria</taxon>
        <taxon>Anabantiformes</taxon>
        <taxon>Channoidei</taxon>
        <taxon>Channidae</taxon>
        <taxon>Channa</taxon>
    </lineage>
</organism>
<dbReference type="InterPro" id="IPR019786">
    <property type="entry name" value="Zinc_finger_PHD-type_CS"/>
</dbReference>
<dbReference type="GO" id="GO:0008270">
    <property type="term" value="F:zinc ion binding"/>
    <property type="evidence" value="ECO:0007669"/>
    <property type="project" value="UniProtKB-KW"/>
</dbReference>
<feature type="region of interest" description="Disordered" evidence="5">
    <location>
        <begin position="670"/>
        <end position="733"/>
    </location>
</feature>
<dbReference type="Gene3D" id="3.40.395.10">
    <property type="entry name" value="Adenoviral Proteinase, Chain A"/>
    <property type="match status" value="1"/>
</dbReference>
<feature type="compositionally biased region" description="Basic and acidic residues" evidence="5">
    <location>
        <begin position="700"/>
        <end position="709"/>
    </location>
</feature>
<keyword evidence="9" id="KW-1185">Reference proteome</keyword>
<dbReference type="PROSITE" id="PS01359">
    <property type="entry name" value="ZF_PHD_1"/>
    <property type="match status" value="1"/>
</dbReference>
<dbReference type="InterPro" id="IPR007527">
    <property type="entry name" value="Znf_SWIM"/>
</dbReference>
<reference evidence="9" key="2">
    <citation type="submission" date="2019-02" db="EMBL/GenBank/DDBJ databases">
        <title>Opniocepnalus argus Var Kimnra genome.</title>
        <authorList>
            <person name="Zhou C."/>
            <person name="Xiao S."/>
        </authorList>
    </citation>
    <scope>NUCLEOTIDE SEQUENCE [LARGE SCALE GENOMIC DNA]</scope>
</reference>
<feature type="domain" description="PHD-type" evidence="6">
    <location>
        <begin position="1065"/>
        <end position="1115"/>
    </location>
</feature>
<keyword evidence="1" id="KW-0479">Metal-binding</keyword>
<keyword evidence="2 4" id="KW-0863">Zinc-finger</keyword>
<evidence type="ECO:0000313" key="9">
    <source>
        <dbReference type="Proteomes" id="UP000503349"/>
    </source>
</evidence>
<dbReference type="AlphaFoldDB" id="A0A6G1Q829"/>
<evidence type="ECO:0000256" key="4">
    <source>
        <dbReference type="PROSITE-ProRule" id="PRU00325"/>
    </source>
</evidence>
<dbReference type="SUPFAM" id="SSF54001">
    <property type="entry name" value="Cysteine proteinases"/>
    <property type="match status" value="1"/>
</dbReference>
<dbReference type="PROSITE" id="PS50966">
    <property type="entry name" value="ZF_SWIM"/>
    <property type="match status" value="1"/>
</dbReference>
<evidence type="ECO:0000259" key="7">
    <source>
        <dbReference type="PROSITE" id="PS50966"/>
    </source>
</evidence>
<dbReference type="PROSITE" id="PS50016">
    <property type="entry name" value="ZF_PHD_2"/>
    <property type="match status" value="1"/>
</dbReference>
<dbReference type="InterPro" id="IPR048324">
    <property type="entry name" value="ZSWIM1-3_RNaseH-like"/>
</dbReference>
<accession>A0A6G1Q829</accession>
<dbReference type="Pfam" id="PF04434">
    <property type="entry name" value="SWIM"/>
    <property type="match status" value="1"/>
</dbReference>
<dbReference type="InterPro" id="IPR013083">
    <property type="entry name" value="Znf_RING/FYVE/PHD"/>
</dbReference>
<dbReference type="SMART" id="SM00249">
    <property type="entry name" value="PHD"/>
    <property type="match status" value="1"/>
</dbReference>
<keyword evidence="3" id="KW-0862">Zinc</keyword>
<sequence>MAEPPTSRVCIRHSRQDVEKLIRELEETTQCKYVSVCNDKNFNDKGWQPSAKNRVFFEKKNDGKSPTITFTGMPFIFIGSMSFECHLGKDRAKKKKERYAQKITSGDNVHKRRRYLAQDTKKIGCPAELKVTRVAMFPDHKILKDSVWERKRAGQVLRSILQENKPVAWENTYYVLVPRAEDHVGHPILGEVACVQEAINPVVEERIKELLRQGVNSVSEMRRRIREFVKSNLYSGDKPLPLTRYRYYTLPQNLRNIMRSARDVVSHSIYGQENLEHLLRILREKDPGDNILGRPHSEGKDFILCYQTQWQQRLLNLYGQDVCLLDAMYKMVRYKLPLYFLWVRTNVCYVVVAVFIVQHETKEALSEALQVLKAWNEGWSPGHFIVDLSTPEISAVEGAFTGCKATLCDFHREKAWGEWIRNVDHGVQNQEVALASLKRTAAADTQQTYEQALRELQESEEWIKNPLFQTWFQTTWLSEEKRWATVFREESLQHNIITNNGIERLNETFKYSHLENYKTSTVRELMTIIVNDFIPQLQKRYMQLNLQYSSGTSAPIPGFLHNRPGDMVMHTKDQMATDLGPEHVTKMSSGIFMVTSEGKNKESNLVTLGSSSALPSCTCEDWKRNRLPCKHFCAGFKAGWTWDDLCPQYRNNPLFTLDPVCFSSRCSVLKPEEKPPQGQDTVQVGGQSNGEDYQAVFGDDNGKDSHGEDLGSEVLPQDEAGPPQKQKKSMIKETPNIGRRRCIELLKAISDSVFFVDNEDFLQSLEITLEDVAMEVKEHTPSAKRAALNSVTKKRKRKGTVGILNSVPLPKRAKHPYAHRLGVSPKGLRHSDIKVPVHQSDTAHLQDQSRTDVNELHLESPERTVSETWCRIGGTVLTLADENMLLSEQWLNDKHINASQSLLREDFPFLEGLHDTVQLPAARAQVHTTADVIQIHHVGQNWLVSASIRGQLQIYDSLLPSSCTPLTLRQQIVALYKTFCKGPDGILEVQIKCTQKQQRAMDCGLFAIANAVSLASGIDPADIQYNLNVMRAHLHTCLTKGKLKMFPHTQRKSRWIVAERCEILSKYCICHQYKEKADMVQCNECQGWYHSSCVNISAAVLEQIVTDGYCCPQCS</sequence>
<evidence type="ECO:0000256" key="2">
    <source>
        <dbReference type="ARBA" id="ARBA00022771"/>
    </source>
</evidence>
<dbReference type="InterPro" id="IPR001965">
    <property type="entry name" value="Znf_PHD"/>
</dbReference>